<dbReference type="RefSeq" id="XP_021017524.1">
    <property type="nucleotide sequence ID" value="XM_021161865.2"/>
</dbReference>
<evidence type="ECO:0000256" key="1">
    <source>
        <dbReference type="SAM" id="MobiDB-lite"/>
    </source>
</evidence>
<dbReference type="GeneID" id="110293956"/>
<dbReference type="KEGG" id="mcal:110293956"/>
<accession>A0A6P5PUC0</accession>
<keyword evidence="2" id="KW-1185">Reference proteome</keyword>
<gene>
    <name evidence="3" type="primary">LOC110293956</name>
</gene>
<sequence length="194" mass="20954">MGNRVHRSSMRRRSTHLARPLPVGSRRRPNRDANFPSRARRTDVSWRTGPEAARARRERGTQAPAGSLRKLGGGPGGRRGPPRRPRPPSPQPGLARRPSPWKPGVDSAVNMNFPSSRRPRRRRLQEPRPGSASAAAFPACPGARLLLGNPELPATLHRTADDSGEPRAAPRPPAPPGSGRAASGKPRAQARRGP</sequence>
<feature type="compositionally biased region" description="Low complexity" evidence="1">
    <location>
        <begin position="127"/>
        <end position="144"/>
    </location>
</feature>
<feature type="region of interest" description="Disordered" evidence="1">
    <location>
        <begin position="1"/>
        <end position="194"/>
    </location>
</feature>
<proteinExistence type="predicted"/>
<reference evidence="3" key="1">
    <citation type="submission" date="2025-08" db="UniProtKB">
        <authorList>
            <consortium name="RefSeq"/>
        </authorList>
    </citation>
    <scope>IDENTIFICATION</scope>
</reference>
<feature type="compositionally biased region" description="Basic residues" evidence="1">
    <location>
        <begin position="1"/>
        <end position="16"/>
    </location>
</feature>
<organism evidence="2 3">
    <name type="scientific">Mus caroli</name>
    <name type="common">Ryukyu mouse</name>
    <name type="synonym">Ricefield mouse</name>
    <dbReference type="NCBI Taxonomy" id="10089"/>
    <lineage>
        <taxon>Eukaryota</taxon>
        <taxon>Metazoa</taxon>
        <taxon>Chordata</taxon>
        <taxon>Craniata</taxon>
        <taxon>Vertebrata</taxon>
        <taxon>Euteleostomi</taxon>
        <taxon>Mammalia</taxon>
        <taxon>Eutheria</taxon>
        <taxon>Euarchontoglires</taxon>
        <taxon>Glires</taxon>
        <taxon>Rodentia</taxon>
        <taxon>Myomorpha</taxon>
        <taxon>Muroidea</taxon>
        <taxon>Muridae</taxon>
        <taxon>Murinae</taxon>
        <taxon>Mus</taxon>
        <taxon>Mus</taxon>
    </lineage>
</organism>
<dbReference type="AlphaFoldDB" id="A0A6P5PUC0"/>
<name>A0A6P5PUC0_MUSCR</name>
<dbReference type="Proteomes" id="UP000515126">
    <property type="component" value="Chromosome 5"/>
</dbReference>
<evidence type="ECO:0000313" key="2">
    <source>
        <dbReference type="Proteomes" id="UP000515126"/>
    </source>
</evidence>
<protein>
    <submittedName>
        <fullName evidence="3">Basic proline-rich protein-like</fullName>
    </submittedName>
</protein>
<evidence type="ECO:0000313" key="3">
    <source>
        <dbReference type="RefSeq" id="XP_021017524.1"/>
    </source>
</evidence>